<sequence>MLSVHPDIELNVDNVHLLTTLTLLITRAGQGLELFHALAHRNFPKTDARECEHKVGQTGTTETIWGTSSFMALGLLENTSVVHTAKHDLESFFWVLLWCVLRYTPHRDPSGALACDNIFGGYATGKSLIFYRDFPSHIPEGTRSALYDLGDWMKQMVSVQNPPSAPGLKQDTPAYHAVFADLTSPCGYSPKDMNYSDLQKLFAIALAQTDDWPENDAAIPFHQLEVCLRSRDGPIIPDSWLSWHAWI</sequence>
<keyword evidence="3" id="KW-1185">Reference proteome</keyword>
<dbReference type="InterPro" id="IPR040976">
    <property type="entry name" value="Pkinase_fungal"/>
</dbReference>
<protein>
    <recommendedName>
        <fullName evidence="1">Fungal-type protein kinase domain-containing protein</fullName>
    </recommendedName>
</protein>
<name>A0A8H6TGY4_9AGAR</name>
<proteinExistence type="predicted"/>
<dbReference type="Pfam" id="PF17667">
    <property type="entry name" value="Pkinase_fungal"/>
    <property type="match status" value="1"/>
</dbReference>
<dbReference type="InterPro" id="IPR011009">
    <property type="entry name" value="Kinase-like_dom_sf"/>
</dbReference>
<organism evidence="2 3">
    <name type="scientific">Mycena indigotica</name>
    <dbReference type="NCBI Taxonomy" id="2126181"/>
    <lineage>
        <taxon>Eukaryota</taxon>
        <taxon>Fungi</taxon>
        <taxon>Dikarya</taxon>
        <taxon>Basidiomycota</taxon>
        <taxon>Agaricomycotina</taxon>
        <taxon>Agaricomycetes</taxon>
        <taxon>Agaricomycetidae</taxon>
        <taxon>Agaricales</taxon>
        <taxon>Marasmiineae</taxon>
        <taxon>Mycenaceae</taxon>
        <taxon>Mycena</taxon>
    </lineage>
</organism>
<gene>
    <name evidence="2" type="ORF">MIND_00168700</name>
</gene>
<comment type="caution">
    <text evidence="2">The sequence shown here is derived from an EMBL/GenBank/DDBJ whole genome shotgun (WGS) entry which is preliminary data.</text>
</comment>
<reference evidence="2" key="1">
    <citation type="submission" date="2020-05" db="EMBL/GenBank/DDBJ databases">
        <title>Mycena genomes resolve the evolution of fungal bioluminescence.</title>
        <authorList>
            <person name="Tsai I.J."/>
        </authorList>
    </citation>
    <scope>NUCLEOTIDE SEQUENCE</scope>
    <source>
        <strain evidence="2">171206Taipei</strain>
    </source>
</reference>
<dbReference type="RefSeq" id="XP_037226519.1">
    <property type="nucleotide sequence ID" value="XM_037358609.1"/>
</dbReference>
<evidence type="ECO:0000313" key="2">
    <source>
        <dbReference type="EMBL" id="KAF7316496.1"/>
    </source>
</evidence>
<dbReference type="EMBL" id="JACAZF010000001">
    <property type="protein sequence ID" value="KAF7316496.1"/>
    <property type="molecule type" value="Genomic_DNA"/>
</dbReference>
<dbReference type="GeneID" id="59341125"/>
<accession>A0A8H6TGY4</accession>
<dbReference type="AlphaFoldDB" id="A0A8H6TGY4"/>
<evidence type="ECO:0000259" key="1">
    <source>
        <dbReference type="Pfam" id="PF17667"/>
    </source>
</evidence>
<feature type="domain" description="Fungal-type protein kinase" evidence="1">
    <location>
        <begin position="61"/>
        <end position="99"/>
    </location>
</feature>
<evidence type="ECO:0000313" key="3">
    <source>
        <dbReference type="Proteomes" id="UP000636479"/>
    </source>
</evidence>
<dbReference type="Proteomes" id="UP000636479">
    <property type="component" value="Unassembled WGS sequence"/>
</dbReference>
<dbReference type="SUPFAM" id="SSF56112">
    <property type="entry name" value="Protein kinase-like (PK-like)"/>
    <property type="match status" value="1"/>
</dbReference>
<dbReference type="OrthoDB" id="5569250at2759"/>